<dbReference type="SUPFAM" id="SSF56112">
    <property type="entry name" value="Protein kinase-like (PK-like)"/>
    <property type="match status" value="1"/>
</dbReference>
<dbReference type="InterPro" id="IPR011009">
    <property type="entry name" value="Kinase-like_dom_sf"/>
</dbReference>
<reference evidence="2" key="1">
    <citation type="submission" date="2023-06" db="EMBL/GenBank/DDBJ databases">
        <authorList>
            <person name="Noh H."/>
        </authorList>
    </citation>
    <scope>NUCLEOTIDE SEQUENCE</scope>
    <source>
        <strain evidence="2">DUCC20226</strain>
    </source>
</reference>
<evidence type="ECO:0000313" key="2">
    <source>
        <dbReference type="EMBL" id="KAK2603312.1"/>
    </source>
</evidence>
<protein>
    <recommendedName>
        <fullName evidence="4">Protein kinase domain-containing protein</fullName>
    </recommendedName>
</protein>
<keyword evidence="3" id="KW-1185">Reference proteome</keyword>
<name>A0AAD9SBV7_PHOAM</name>
<accession>A0AAD9SBV7</accession>
<dbReference type="Proteomes" id="UP001265746">
    <property type="component" value="Unassembled WGS sequence"/>
</dbReference>
<dbReference type="EMBL" id="JAUJFL010000005">
    <property type="protein sequence ID" value="KAK2603312.1"/>
    <property type="molecule type" value="Genomic_DNA"/>
</dbReference>
<organism evidence="2 3">
    <name type="scientific">Phomopsis amygdali</name>
    <name type="common">Fusicoccum amygdali</name>
    <dbReference type="NCBI Taxonomy" id="1214568"/>
    <lineage>
        <taxon>Eukaryota</taxon>
        <taxon>Fungi</taxon>
        <taxon>Dikarya</taxon>
        <taxon>Ascomycota</taxon>
        <taxon>Pezizomycotina</taxon>
        <taxon>Sordariomycetes</taxon>
        <taxon>Sordariomycetidae</taxon>
        <taxon>Diaporthales</taxon>
        <taxon>Diaporthaceae</taxon>
        <taxon>Diaporthe</taxon>
    </lineage>
</organism>
<proteinExistence type="predicted"/>
<sequence>MTSKQDARIAPTTAATKPQAGGRGHPNHTRPPPFERADTPTASSKRSAVAIPQPSLPYVPGACFDIKPHKPPPAFHTSSGHSGPDPSEWDDDPWPGFEGAPSTIVELCLEHRPRRTSPPPDQASRRLQVTQQIRCGDPCNTQVVRCRVHGKGMDGKEELDGKDLVAKIFDSLYIGLEKCEEHECSPTYFAEHYYSSEAAAYIRIKEKKLDGKYTPRFEDCWFLELPLYDAEGRLVARREVRLILQQFIPGDTMEALINRGEVEEIDPKVRMGLLDRLMEAHSQLSWVGVQSNDLHPRNYMVSKDSNDFDGWQITLIDFSHSRVLEHPDCVRKDRPLPESPITTMGRRWPPRCQRWIPKESDCRSKESFDRRLKWMKKRWEGMSEYGPINSEWLPKPP</sequence>
<evidence type="ECO:0000256" key="1">
    <source>
        <dbReference type="SAM" id="MobiDB-lite"/>
    </source>
</evidence>
<evidence type="ECO:0000313" key="3">
    <source>
        <dbReference type="Proteomes" id="UP001265746"/>
    </source>
</evidence>
<comment type="caution">
    <text evidence="2">The sequence shown here is derived from an EMBL/GenBank/DDBJ whole genome shotgun (WGS) entry which is preliminary data.</text>
</comment>
<gene>
    <name evidence="2" type="ORF">N8I77_009777</name>
</gene>
<feature type="region of interest" description="Disordered" evidence="1">
    <location>
        <begin position="1"/>
        <end position="90"/>
    </location>
</feature>
<evidence type="ECO:0008006" key="4">
    <source>
        <dbReference type="Google" id="ProtNLM"/>
    </source>
</evidence>
<dbReference type="AlphaFoldDB" id="A0AAD9SBV7"/>